<name>A0A380CB34_9STAP</name>
<sequence length="35" mass="3946">MEDFNKIFATKKRKKKASKVAKSGALSPEEMMAML</sequence>
<evidence type="ECO:0000313" key="1">
    <source>
        <dbReference type="EMBL" id="SUJ16819.1"/>
    </source>
</evidence>
<dbReference type="AlphaFoldDB" id="A0A380CB34"/>
<evidence type="ECO:0000313" key="2">
    <source>
        <dbReference type="Proteomes" id="UP000254956"/>
    </source>
</evidence>
<protein>
    <submittedName>
        <fullName evidence="1">Uncharacterized protein</fullName>
    </submittedName>
</protein>
<organism evidence="1 2">
    <name type="scientific">Staphylococcus arlettae</name>
    <dbReference type="NCBI Taxonomy" id="29378"/>
    <lineage>
        <taxon>Bacteria</taxon>
        <taxon>Bacillati</taxon>
        <taxon>Bacillota</taxon>
        <taxon>Bacilli</taxon>
        <taxon>Bacillales</taxon>
        <taxon>Staphylococcaceae</taxon>
        <taxon>Staphylococcus</taxon>
    </lineage>
</organism>
<dbReference type="Proteomes" id="UP000254956">
    <property type="component" value="Unassembled WGS sequence"/>
</dbReference>
<dbReference type="EMBL" id="UGZE01000001">
    <property type="protein sequence ID" value="SUJ16819.1"/>
    <property type="molecule type" value="Genomic_DNA"/>
</dbReference>
<proteinExistence type="predicted"/>
<gene>
    <name evidence="1" type="ORF">NCTC12413_01091</name>
</gene>
<reference evidence="1 2" key="1">
    <citation type="submission" date="2018-06" db="EMBL/GenBank/DDBJ databases">
        <authorList>
            <consortium name="Pathogen Informatics"/>
            <person name="Doyle S."/>
        </authorList>
    </citation>
    <scope>NUCLEOTIDE SEQUENCE [LARGE SCALE GENOMIC DNA]</scope>
    <source>
        <strain evidence="1 2">NCTC12413</strain>
    </source>
</reference>
<accession>A0A380CB34</accession>